<feature type="region of interest" description="Disordered" evidence="1">
    <location>
        <begin position="906"/>
        <end position="937"/>
    </location>
</feature>
<protein>
    <submittedName>
        <fullName evidence="2">Uncharacterized protein</fullName>
    </submittedName>
</protein>
<accession>A0A8R2C7U5</accession>
<evidence type="ECO:0000313" key="3">
    <source>
        <dbReference type="Proteomes" id="UP000005204"/>
    </source>
</evidence>
<sequence>MRGDRAARDTRHNKDHENLKSSLKKGNKPKKHRVVFDESANEFFEADYIIVVRDECGYSDEGEGEECSGCGACEHYQEPEPGALSPPEGYKDMSLFNRDGTLREQAWWEAGDVVLVGERSGTVFTPQHLQLLRRLQRERMLRSTICADCDAHAALHQPLELEYSYEEEDTSDVDRELRPVAKRTAKHIAAGEERPRINSSQQTTPTEECPPELCGESTHPIVSAPVTSNRRRRGFQRIYCEESDTAENEGRISSESSPMRQRRGGILKGGKLWKSLDTDRDPNEQTDDQRSTTASDEDGSANPRSVRFVERPKDRSEEEPPVKIESEPHHSSDTELLPKEYNTTSGNRLETPLILTINAPKQNSAVQQLFNSGRPPPPAIEPQLITSETLRAWDAGARPKSEEAAVRRVAERNALRCSLLRSEARKKQQPKQETTSLAERIRLLTCDVEDEPEEQRASPASQNNSDKLSDKSSEKSFNSLDKSNEKAFGSASSSSSSSTLSAPVPMRHQPPDLGDVHQDPPKRSEPRRQFLSTLAPLTACVGNAAHHEGFYYVSATADRSTVTSTTNIDLQEHNDAPAPDIVAGTPGAGDGDDGLAAFARASAPRTERIRQRYGQESQPVSSDDEHDDYGFHRRPAVRGIAIKQQLGASDDMLQQMQNELQPSPSTNVTQMPFHACQRTNSNYSWPYYSEANLNSRPQSRASANSNWSKTSSDYVTTRPCSTTPVPQQHTDACYAHSQNMASFAHYQQHRHHENLYRNSCSLYANVGCSDSSQELYSSQTSSEQTSPVRAAPRCRRPESPPPIRSHHQLLYVPYNAHYHYQQHEYAQWSPNDYNRMQTYYQHQGRSATSTPQPVAHQQRAHYSHPLQLQTLCPAPARYRPVPAQQPGGGKQMICYSEKVAAPLYQPAPGSPSRVVRGAPEGAPSGLQPQIASSPMAPPSNPVYYAMNV</sequence>
<dbReference type="GeneID" id="101737214"/>
<reference evidence="2" key="2">
    <citation type="submission" date="2022-06" db="UniProtKB">
        <authorList>
            <consortium name="EnsemblMetazoa"/>
        </authorList>
    </citation>
    <scope>IDENTIFICATION</scope>
    <source>
        <strain evidence="2">p50T (Dazao)</strain>
    </source>
</reference>
<evidence type="ECO:0000256" key="1">
    <source>
        <dbReference type="SAM" id="MobiDB-lite"/>
    </source>
</evidence>
<dbReference type="EnsemblMetazoa" id="XM_012693539.3">
    <property type="protein sequence ID" value="XP_012548993.2"/>
    <property type="gene ID" value="LOC101737214"/>
</dbReference>
<organism evidence="2 3">
    <name type="scientific">Bombyx mori</name>
    <name type="common">Silk moth</name>
    <dbReference type="NCBI Taxonomy" id="7091"/>
    <lineage>
        <taxon>Eukaryota</taxon>
        <taxon>Metazoa</taxon>
        <taxon>Ecdysozoa</taxon>
        <taxon>Arthropoda</taxon>
        <taxon>Hexapoda</taxon>
        <taxon>Insecta</taxon>
        <taxon>Pterygota</taxon>
        <taxon>Neoptera</taxon>
        <taxon>Endopterygota</taxon>
        <taxon>Lepidoptera</taxon>
        <taxon>Glossata</taxon>
        <taxon>Ditrysia</taxon>
        <taxon>Bombycoidea</taxon>
        <taxon>Bombycidae</taxon>
        <taxon>Bombycinae</taxon>
        <taxon>Bombyx</taxon>
    </lineage>
</organism>
<feature type="region of interest" description="Disordered" evidence="1">
    <location>
        <begin position="449"/>
        <end position="525"/>
    </location>
</feature>
<feature type="region of interest" description="Disordered" evidence="1">
    <location>
        <begin position="185"/>
        <end position="230"/>
    </location>
</feature>
<feature type="compositionally biased region" description="Basic and acidic residues" evidence="1">
    <location>
        <begin position="274"/>
        <end position="290"/>
    </location>
</feature>
<dbReference type="KEGG" id="bmor:101737214"/>
<evidence type="ECO:0000313" key="2">
    <source>
        <dbReference type="EnsemblMetazoa" id="XP_012548993.2"/>
    </source>
</evidence>
<feature type="compositionally biased region" description="Low complexity" evidence="1">
    <location>
        <begin position="775"/>
        <end position="786"/>
    </location>
</feature>
<feature type="region of interest" description="Disordered" evidence="1">
    <location>
        <begin position="1"/>
        <end position="31"/>
    </location>
</feature>
<dbReference type="Proteomes" id="UP000005204">
    <property type="component" value="Unassembled WGS sequence"/>
</dbReference>
<reference evidence="3" key="1">
    <citation type="journal article" date="2008" name="Insect Biochem. Mol. Biol.">
        <title>The genome of a lepidopteran model insect, the silkworm Bombyx mori.</title>
        <authorList>
            <consortium name="International Silkworm Genome Consortium"/>
        </authorList>
    </citation>
    <scope>NUCLEOTIDE SEQUENCE [LARGE SCALE GENOMIC DNA]</scope>
    <source>
        <strain evidence="3">p50T</strain>
    </source>
</reference>
<feature type="compositionally biased region" description="Basic residues" evidence="1">
    <location>
        <begin position="22"/>
        <end position="31"/>
    </location>
</feature>
<dbReference type="AlphaFoldDB" id="A0A8R2C7U5"/>
<proteinExistence type="predicted"/>
<feature type="compositionally biased region" description="Polar residues" evidence="1">
    <location>
        <begin position="197"/>
        <end position="206"/>
    </location>
</feature>
<keyword evidence="3" id="KW-1185">Reference proteome</keyword>
<name>A0A8R2C7U5_BOMMO</name>
<feature type="compositionally biased region" description="Low complexity" evidence="1">
    <location>
        <begin position="490"/>
        <end position="502"/>
    </location>
</feature>
<feature type="region of interest" description="Disordered" evidence="1">
    <location>
        <begin position="775"/>
        <end position="805"/>
    </location>
</feature>
<feature type="compositionally biased region" description="Basic and acidic residues" evidence="1">
    <location>
        <begin position="1"/>
        <end position="19"/>
    </location>
</feature>
<feature type="region of interest" description="Disordered" evidence="1">
    <location>
        <begin position="242"/>
        <end position="347"/>
    </location>
</feature>
<feature type="compositionally biased region" description="Basic and acidic residues" evidence="1">
    <location>
        <begin position="514"/>
        <end position="525"/>
    </location>
</feature>
<dbReference type="RefSeq" id="XP_012548993.2">
    <property type="nucleotide sequence ID" value="XM_012693539.4"/>
</dbReference>
<feature type="compositionally biased region" description="Basic and acidic residues" evidence="1">
    <location>
        <begin position="307"/>
        <end position="338"/>
    </location>
</feature>
<feature type="region of interest" description="Disordered" evidence="1">
    <location>
        <begin position="603"/>
        <end position="627"/>
    </location>
</feature>